<dbReference type="GO" id="GO:0003700">
    <property type="term" value="F:DNA-binding transcription factor activity"/>
    <property type="evidence" value="ECO:0007669"/>
    <property type="project" value="InterPro"/>
</dbReference>
<dbReference type="PANTHER" id="PTHR30126:SF39">
    <property type="entry name" value="HTH-TYPE TRANSCRIPTIONAL REGULATOR CYSL"/>
    <property type="match status" value="1"/>
</dbReference>
<organism evidence="6 7">
    <name type="scientific">Brachybacterium endophyticum</name>
    <dbReference type="NCBI Taxonomy" id="2182385"/>
    <lineage>
        <taxon>Bacteria</taxon>
        <taxon>Bacillati</taxon>
        <taxon>Actinomycetota</taxon>
        <taxon>Actinomycetes</taxon>
        <taxon>Micrococcales</taxon>
        <taxon>Dermabacteraceae</taxon>
        <taxon>Brachybacterium</taxon>
    </lineage>
</organism>
<dbReference type="InterPro" id="IPR036388">
    <property type="entry name" value="WH-like_DNA-bd_sf"/>
</dbReference>
<dbReference type="Gene3D" id="1.10.10.10">
    <property type="entry name" value="Winged helix-like DNA-binding domain superfamily/Winged helix DNA-binding domain"/>
    <property type="match status" value="1"/>
</dbReference>
<dbReference type="OrthoDB" id="9808620at2"/>
<dbReference type="InterPro" id="IPR005119">
    <property type="entry name" value="LysR_subst-bd"/>
</dbReference>
<dbReference type="PANTHER" id="PTHR30126">
    <property type="entry name" value="HTH-TYPE TRANSCRIPTIONAL REGULATOR"/>
    <property type="match status" value="1"/>
</dbReference>
<dbReference type="SUPFAM" id="SSF46785">
    <property type="entry name" value="Winged helix' DNA-binding domain"/>
    <property type="match status" value="1"/>
</dbReference>
<evidence type="ECO:0000256" key="2">
    <source>
        <dbReference type="ARBA" id="ARBA00023015"/>
    </source>
</evidence>
<keyword evidence="4" id="KW-0804">Transcription</keyword>
<keyword evidence="2" id="KW-0805">Transcription regulation</keyword>
<evidence type="ECO:0000256" key="3">
    <source>
        <dbReference type="ARBA" id="ARBA00023125"/>
    </source>
</evidence>
<comment type="similarity">
    <text evidence="1">Belongs to the LysR transcriptional regulatory family.</text>
</comment>
<gene>
    <name evidence="6" type="ORF">DEO23_12595</name>
</gene>
<dbReference type="GO" id="GO:0000976">
    <property type="term" value="F:transcription cis-regulatory region binding"/>
    <property type="evidence" value="ECO:0007669"/>
    <property type="project" value="TreeGrafter"/>
</dbReference>
<dbReference type="InterPro" id="IPR000847">
    <property type="entry name" value="LysR_HTH_N"/>
</dbReference>
<comment type="caution">
    <text evidence="6">The sequence shown here is derived from an EMBL/GenBank/DDBJ whole genome shotgun (WGS) entry which is preliminary data.</text>
</comment>
<evidence type="ECO:0000256" key="4">
    <source>
        <dbReference type="ARBA" id="ARBA00023163"/>
    </source>
</evidence>
<dbReference type="SUPFAM" id="SSF53850">
    <property type="entry name" value="Periplasmic binding protein-like II"/>
    <property type="match status" value="1"/>
</dbReference>
<accession>A0A2U2RHT9</accession>
<dbReference type="PROSITE" id="PS50931">
    <property type="entry name" value="HTH_LYSR"/>
    <property type="match status" value="1"/>
</dbReference>
<feature type="domain" description="HTH lysR-type" evidence="5">
    <location>
        <begin position="9"/>
        <end position="66"/>
    </location>
</feature>
<dbReference type="AlphaFoldDB" id="A0A2U2RHT9"/>
<evidence type="ECO:0000259" key="5">
    <source>
        <dbReference type="PROSITE" id="PS50931"/>
    </source>
</evidence>
<evidence type="ECO:0000256" key="1">
    <source>
        <dbReference type="ARBA" id="ARBA00009437"/>
    </source>
</evidence>
<protein>
    <submittedName>
        <fullName evidence="6">LysR family transcriptional regulator</fullName>
    </submittedName>
</protein>
<keyword evidence="7" id="KW-1185">Reference proteome</keyword>
<dbReference type="Pfam" id="PF03466">
    <property type="entry name" value="LysR_substrate"/>
    <property type="match status" value="1"/>
</dbReference>
<dbReference type="InterPro" id="IPR036390">
    <property type="entry name" value="WH_DNA-bd_sf"/>
</dbReference>
<name>A0A2U2RHT9_9MICO</name>
<keyword evidence="3" id="KW-0238">DNA-binding</keyword>
<evidence type="ECO:0000313" key="7">
    <source>
        <dbReference type="Proteomes" id="UP000245590"/>
    </source>
</evidence>
<proteinExistence type="inferred from homology"/>
<dbReference type="RefSeq" id="WP_109276380.1">
    <property type="nucleotide sequence ID" value="NZ_QFKX01000005.1"/>
</dbReference>
<dbReference type="FunFam" id="1.10.10.10:FF:000001">
    <property type="entry name" value="LysR family transcriptional regulator"/>
    <property type="match status" value="1"/>
</dbReference>
<dbReference type="Proteomes" id="UP000245590">
    <property type="component" value="Unassembled WGS sequence"/>
</dbReference>
<dbReference type="Pfam" id="PF00126">
    <property type="entry name" value="HTH_1"/>
    <property type="match status" value="1"/>
</dbReference>
<reference evidence="6 7" key="1">
    <citation type="submission" date="2018-05" db="EMBL/GenBank/DDBJ databases">
        <title>Brachybacterium sp. M1HQ-2T, whole genome shotgun sequence.</title>
        <authorList>
            <person name="Tuo L."/>
        </authorList>
    </citation>
    <scope>NUCLEOTIDE SEQUENCE [LARGE SCALE GENOMIC DNA]</scope>
    <source>
        <strain evidence="6 7">M1HQ-2</strain>
    </source>
</reference>
<evidence type="ECO:0000313" key="6">
    <source>
        <dbReference type="EMBL" id="PWH05416.1"/>
    </source>
</evidence>
<dbReference type="EMBL" id="QFKX01000005">
    <property type="protein sequence ID" value="PWH05416.1"/>
    <property type="molecule type" value="Genomic_DNA"/>
</dbReference>
<dbReference type="PRINTS" id="PR00039">
    <property type="entry name" value="HTHLYSR"/>
</dbReference>
<dbReference type="Gene3D" id="3.40.190.10">
    <property type="entry name" value="Periplasmic binding protein-like II"/>
    <property type="match status" value="2"/>
</dbReference>
<sequence length="306" mass="32056">MPLHDASRPDMASLELLVAVVDLGSVSAAASALGLAQPNASRQLSRLERRLGARLVERGARGSEPTAAGRAAVEHARRVLDAADGLVEQVRAASGSGPLRILASQTIAEQLMPTFLAALAADYPEGAVTFEVVNTAGVLAALRRGRGELGFIEGPDMPQELQTLEVAQDELVAVVAPEHPWATDSGVREAGLDADTLAATPLVVREEGSGTRDVLARALAPRRLAEPALELHSNAAVRTAVAGRAGCAVLSRLAVARELREGRLVEVPVRGVDMTRSLRAVWRGVLPGRVEGALQAVIAEFGDRGR</sequence>